<sequence>MMSMHILDQRRRDKAQQAAKSAADRASRKADNEKKQAAARAAGKTWAEMYPTEPETTFVDLNDLLAKSNSTDGVSEAADAVANQWKQQANKHMQLKSSLAFELLE</sequence>
<evidence type="ECO:0000313" key="2">
    <source>
        <dbReference type="EMBL" id="RHY91501.1"/>
    </source>
</evidence>
<evidence type="ECO:0000313" key="3">
    <source>
        <dbReference type="Proteomes" id="UP000266196"/>
    </source>
</evidence>
<dbReference type="Proteomes" id="UP000266196">
    <property type="component" value="Unassembled WGS sequence"/>
</dbReference>
<dbReference type="EMBL" id="QUTE01017848">
    <property type="protein sequence ID" value="RHY91501.1"/>
    <property type="molecule type" value="Genomic_DNA"/>
</dbReference>
<evidence type="ECO:0000256" key="1">
    <source>
        <dbReference type="SAM" id="MobiDB-lite"/>
    </source>
</evidence>
<accession>A0A397EHW4</accession>
<reference evidence="2 3" key="1">
    <citation type="submission" date="2018-08" db="EMBL/GenBank/DDBJ databases">
        <title>Aphanomyces genome sequencing and annotation.</title>
        <authorList>
            <person name="Minardi D."/>
            <person name="Oidtmann B."/>
            <person name="Van Der Giezen M."/>
            <person name="Studholme D.J."/>
        </authorList>
    </citation>
    <scope>NUCLEOTIDE SEQUENCE [LARGE SCALE GENOMIC DNA]</scope>
    <source>
        <strain evidence="2 3">197901</strain>
    </source>
</reference>
<proteinExistence type="predicted"/>
<protein>
    <submittedName>
        <fullName evidence="2">Uncharacterized protein</fullName>
    </submittedName>
</protein>
<gene>
    <name evidence="2" type="ORF">DYB31_016725</name>
</gene>
<organism evidence="2 3">
    <name type="scientific">Aphanomyces astaci</name>
    <name type="common">Crayfish plague agent</name>
    <dbReference type="NCBI Taxonomy" id="112090"/>
    <lineage>
        <taxon>Eukaryota</taxon>
        <taxon>Sar</taxon>
        <taxon>Stramenopiles</taxon>
        <taxon>Oomycota</taxon>
        <taxon>Saprolegniomycetes</taxon>
        <taxon>Saprolegniales</taxon>
        <taxon>Verrucalvaceae</taxon>
        <taxon>Aphanomyces</taxon>
    </lineage>
</organism>
<dbReference type="VEuPathDB" id="FungiDB:H257_16295"/>
<feature type="compositionally biased region" description="Basic and acidic residues" evidence="1">
    <location>
        <begin position="22"/>
        <end position="36"/>
    </location>
</feature>
<name>A0A397EHW4_APHAT</name>
<dbReference type="AlphaFoldDB" id="A0A397EHW4"/>
<feature type="region of interest" description="Disordered" evidence="1">
    <location>
        <begin position="1"/>
        <end position="48"/>
    </location>
</feature>
<comment type="caution">
    <text evidence="2">The sequence shown here is derived from an EMBL/GenBank/DDBJ whole genome shotgun (WGS) entry which is preliminary data.</text>
</comment>